<feature type="domain" description="Carboxylesterase type B" evidence="4">
    <location>
        <begin position="10"/>
        <end position="453"/>
    </location>
</feature>
<dbReference type="EC" id="3.1.1.-" evidence="3"/>
<dbReference type="InterPro" id="IPR029058">
    <property type="entry name" value="AB_hydrolase_fold"/>
</dbReference>
<keyword evidence="6" id="KW-1185">Reference proteome</keyword>
<reference evidence="5 6" key="1">
    <citation type="submission" date="2024-06" db="EMBL/GenBank/DDBJ databases">
        <title>Complete genome of Phlyctema vagabunda strain 19-DSS-EL-015.</title>
        <authorList>
            <person name="Fiorenzani C."/>
        </authorList>
    </citation>
    <scope>NUCLEOTIDE SEQUENCE [LARGE SCALE GENOMIC DNA]</scope>
    <source>
        <strain evidence="5 6">19-DSS-EL-015</strain>
    </source>
</reference>
<dbReference type="InterPro" id="IPR019826">
    <property type="entry name" value="Carboxylesterase_B_AS"/>
</dbReference>
<dbReference type="EMBL" id="JBFCZG010000001">
    <property type="protein sequence ID" value="KAL3426702.1"/>
    <property type="molecule type" value="Genomic_DNA"/>
</dbReference>
<dbReference type="Proteomes" id="UP001629113">
    <property type="component" value="Unassembled WGS sequence"/>
</dbReference>
<evidence type="ECO:0000256" key="3">
    <source>
        <dbReference type="RuleBase" id="RU361235"/>
    </source>
</evidence>
<proteinExistence type="inferred from homology"/>
<comment type="caution">
    <text evidence="5">The sequence shown here is derived from an EMBL/GenBank/DDBJ whole genome shotgun (WGS) entry which is preliminary data.</text>
</comment>
<evidence type="ECO:0000313" key="5">
    <source>
        <dbReference type="EMBL" id="KAL3426702.1"/>
    </source>
</evidence>
<dbReference type="PANTHER" id="PTHR43142:SF11">
    <property type="entry name" value="CARBOXYLIC ESTER HYDROLASE"/>
    <property type="match status" value="1"/>
</dbReference>
<dbReference type="PROSITE" id="PS00122">
    <property type="entry name" value="CARBOXYLESTERASE_B_1"/>
    <property type="match status" value="1"/>
</dbReference>
<dbReference type="Gene3D" id="3.40.50.1820">
    <property type="entry name" value="alpha/beta hydrolase"/>
    <property type="match status" value="1"/>
</dbReference>
<sequence>MSKALTHPLLGEILPKSGDDVVQFLGLKYASLENAFAESALHVPEPGTIDASKHGPSVVSPQIACEMEFGLIQKSLELPEFTYSELDGLNLNITVPASISKDQKLPVFVFLHGGGFGIGGNSWPQYDLARFVQLSIEDKRPIVAININYRLGAFGFLTSKELRDAGYPGNNGLRDQRVAFAWIKKNISGFGGDPENISVGGESAGGISTTLHLYSKQPQFTRAISFGGTGLLMKPLPAFIHENTYTTVLEVLGIIATSAEDRVAALLATPAEDFLTKLPPGLPLHPYVDGDIIPVPVTFADISDPSTSVVPGKQWCRDLLIGDNELDASILIGAMEGQGGSLAKNFMSSFTKSLASHTGVAEFIFSAYKIEESLSNDEAVLPVLRFATDIGFLAPTLTYAKGWERNSYVYCFNEPNPWEGRFKGHSCHILDVAFLFQNYNDHLSNAQRQSAVNFAKDVIAFVNGQAPWTSFNSDNTVKVYGPSDGALEAVSFVLPGKGNDKTRRRGAIFQFVENPGLDVISNAFSTFLSGQ</sequence>
<dbReference type="Pfam" id="PF00135">
    <property type="entry name" value="COesterase"/>
    <property type="match status" value="1"/>
</dbReference>
<evidence type="ECO:0000313" key="6">
    <source>
        <dbReference type="Proteomes" id="UP001629113"/>
    </source>
</evidence>
<name>A0ABR4PTL4_9HELO</name>
<dbReference type="PANTHER" id="PTHR43142">
    <property type="entry name" value="CARBOXYLIC ESTER HYDROLASE"/>
    <property type="match status" value="1"/>
</dbReference>
<evidence type="ECO:0000256" key="1">
    <source>
        <dbReference type="ARBA" id="ARBA00005964"/>
    </source>
</evidence>
<evidence type="ECO:0000259" key="4">
    <source>
        <dbReference type="Pfam" id="PF00135"/>
    </source>
</evidence>
<dbReference type="InterPro" id="IPR002018">
    <property type="entry name" value="CarbesteraseB"/>
</dbReference>
<protein>
    <recommendedName>
        <fullName evidence="3">Carboxylic ester hydrolase</fullName>
        <ecNumber evidence="3">3.1.1.-</ecNumber>
    </recommendedName>
</protein>
<evidence type="ECO:0000256" key="2">
    <source>
        <dbReference type="ARBA" id="ARBA00022801"/>
    </source>
</evidence>
<accession>A0ABR4PTL4</accession>
<comment type="similarity">
    <text evidence="1 3">Belongs to the type-B carboxylesterase/lipase family.</text>
</comment>
<gene>
    <name evidence="5" type="ORF">PVAG01_00211</name>
</gene>
<dbReference type="SUPFAM" id="SSF53474">
    <property type="entry name" value="alpha/beta-Hydrolases"/>
    <property type="match status" value="1"/>
</dbReference>
<organism evidence="5 6">
    <name type="scientific">Phlyctema vagabunda</name>
    <dbReference type="NCBI Taxonomy" id="108571"/>
    <lineage>
        <taxon>Eukaryota</taxon>
        <taxon>Fungi</taxon>
        <taxon>Dikarya</taxon>
        <taxon>Ascomycota</taxon>
        <taxon>Pezizomycotina</taxon>
        <taxon>Leotiomycetes</taxon>
        <taxon>Helotiales</taxon>
        <taxon>Dermateaceae</taxon>
        <taxon>Phlyctema</taxon>
    </lineage>
</organism>
<keyword evidence="2 3" id="KW-0378">Hydrolase</keyword>